<gene>
    <name evidence="3" type="ORF">KQ657_003628</name>
</gene>
<comment type="caution">
    <text evidence="3">The sequence shown here is derived from an EMBL/GenBank/DDBJ whole genome shotgun (WGS) entry which is preliminary data.</text>
</comment>
<dbReference type="AlphaFoldDB" id="A0A9P8AKG0"/>
<reference evidence="3" key="1">
    <citation type="submission" date="2021-03" db="EMBL/GenBank/DDBJ databases">
        <authorList>
            <person name="Palmer J.M."/>
        </authorList>
    </citation>
    <scope>NUCLEOTIDE SEQUENCE</scope>
    <source>
        <strain evidence="3">ARV_011</strain>
    </source>
</reference>
<dbReference type="SMART" id="SM00293">
    <property type="entry name" value="PWWP"/>
    <property type="match status" value="1"/>
</dbReference>
<organism evidence="3 4">
    <name type="scientific">Scheffersomyces spartinae</name>
    <dbReference type="NCBI Taxonomy" id="45513"/>
    <lineage>
        <taxon>Eukaryota</taxon>
        <taxon>Fungi</taxon>
        <taxon>Dikarya</taxon>
        <taxon>Ascomycota</taxon>
        <taxon>Saccharomycotina</taxon>
        <taxon>Pichiomycetes</taxon>
        <taxon>Debaryomycetaceae</taxon>
        <taxon>Scheffersomyces</taxon>
    </lineage>
</organism>
<evidence type="ECO:0000259" key="2">
    <source>
        <dbReference type="PROSITE" id="PS50812"/>
    </source>
</evidence>
<feature type="compositionally biased region" description="Polar residues" evidence="1">
    <location>
        <begin position="96"/>
        <end position="106"/>
    </location>
</feature>
<feature type="domain" description="PWWP" evidence="2">
    <location>
        <begin position="9"/>
        <end position="73"/>
    </location>
</feature>
<dbReference type="InterPro" id="IPR000313">
    <property type="entry name" value="PWWP_dom"/>
</dbReference>
<dbReference type="PROSITE" id="PS50812">
    <property type="entry name" value="PWWP"/>
    <property type="match status" value="1"/>
</dbReference>
<feature type="region of interest" description="Disordered" evidence="1">
    <location>
        <begin position="85"/>
        <end position="126"/>
    </location>
</feature>
<dbReference type="SUPFAM" id="SSF63748">
    <property type="entry name" value="Tudor/PWWP/MBT"/>
    <property type="match status" value="1"/>
</dbReference>
<keyword evidence="4" id="KW-1185">Reference proteome</keyword>
<evidence type="ECO:0000313" key="4">
    <source>
        <dbReference type="Proteomes" id="UP000790833"/>
    </source>
</evidence>
<dbReference type="Pfam" id="PF00855">
    <property type="entry name" value="PWWP"/>
    <property type="match status" value="1"/>
</dbReference>
<feature type="region of interest" description="Disordered" evidence="1">
    <location>
        <begin position="174"/>
        <end position="265"/>
    </location>
</feature>
<dbReference type="GeneID" id="66117002"/>
<feature type="region of interest" description="Disordered" evidence="1">
    <location>
        <begin position="416"/>
        <end position="435"/>
    </location>
</feature>
<dbReference type="RefSeq" id="XP_043050654.1">
    <property type="nucleotide sequence ID" value="XM_043194330.1"/>
</dbReference>
<dbReference type="Proteomes" id="UP000790833">
    <property type="component" value="Unassembled WGS sequence"/>
</dbReference>
<name>A0A9P8AKG0_9ASCO</name>
<feature type="compositionally biased region" description="Basic and acidic residues" evidence="1">
    <location>
        <begin position="241"/>
        <end position="253"/>
    </location>
</feature>
<protein>
    <recommendedName>
        <fullName evidence="2">PWWP domain-containing protein</fullName>
    </recommendedName>
</protein>
<dbReference type="Gene3D" id="2.30.30.140">
    <property type="match status" value="1"/>
</dbReference>
<dbReference type="EMBL" id="JAHMUF010000004">
    <property type="protein sequence ID" value="KAG7195107.1"/>
    <property type="molecule type" value="Genomic_DNA"/>
</dbReference>
<feature type="compositionally biased region" description="Acidic residues" evidence="1">
    <location>
        <begin position="174"/>
        <end position="192"/>
    </location>
</feature>
<sequence>MATHNMAPPGSVMLAKVKGYSAWPAMVLDPDLLPENISALKPKNGINFTPVRFFADDTYIWIKNADLRELSVEVIQDYLKKHDDEPAELKNEDDGTNSMTSASEVDNTALVEPETHKPSKVTPIKKAKKKSKKEVLLLEAYKLANSPPPMDTFVKYGSLGEPPTVEDFEAVELEEESISESMEQDDFIEDEVETPKKSRKRDVSSNPKTPAKKQKTSNASVKTKGKATPAKKGATSKKKNTKQDTKKLIKTEKLSPSVEDDGYDSDWGVEETIEEQRSEGNYVFENAKEQQRFISTFPASQDIVNLFNKYKSIFELLEIGLTRDLLLQEKGFEKEVKLKLNEVEKIVDHIPKVLINKSRLLKVLIVTVRNPNFGDDSLRAKIQSLLQSKFGITVRVNNEDDFQKIDDDIKKYNGTNTSTPVSISVNNSTNSTPAP</sequence>
<evidence type="ECO:0000256" key="1">
    <source>
        <dbReference type="SAM" id="MobiDB-lite"/>
    </source>
</evidence>
<evidence type="ECO:0000313" key="3">
    <source>
        <dbReference type="EMBL" id="KAG7195107.1"/>
    </source>
</evidence>
<dbReference type="OrthoDB" id="62853at2759"/>
<proteinExistence type="predicted"/>
<accession>A0A9P8AKG0</accession>